<evidence type="ECO:0000259" key="2">
    <source>
        <dbReference type="Pfam" id="PF01613"/>
    </source>
</evidence>
<dbReference type="PANTHER" id="PTHR43567">
    <property type="entry name" value="FLAVOREDOXIN-RELATED-RELATED"/>
    <property type="match status" value="1"/>
</dbReference>
<comment type="similarity">
    <text evidence="1">Belongs to the flavoredoxin family.</text>
</comment>
<dbReference type="GO" id="GO:0010181">
    <property type="term" value="F:FMN binding"/>
    <property type="evidence" value="ECO:0007669"/>
    <property type="project" value="InterPro"/>
</dbReference>
<comment type="caution">
    <text evidence="3">The sequence shown here is derived from an EMBL/GenBank/DDBJ whole genome shotgun (WGS) entry which is preliminary data.</text>
</comment>
<dbReference type="GO" id="GO:0016646">
    <property type="term" value="F:oxidoreductase activity, acting on the CH-NH group of donors, NAD or NADP as acceptor"/>
    <property type="evidence" value="ECO:0007669"/>
    <property type="project" value="UniProtKB-ARBA"/>
</dbReference>
<dbReference type="SUPFAM" id="SSF50475">
    <property type="entry name" value="FMN-binding split barrel"/>
    <property type="match status" value="1"/>
</dbReference>
<evidence type="ECO:0000313" key="3">
    <source>
        <dbReference type="EMBL" id="MBC8533351.1"/>
    </source>
</evidence>
<dbReference type="PANTHER" id="PTHR43567:SF5">
    <property type="entry name" value="HYPOTHETICAL CYTOSOLIC PROTEIN"/>
    <property type="match status" value="1"/>
</dbReference>
<dbReference type="EMBL" id="JACRSN010000005">
    <property type="protein sequence ID" value="MBC8533351.1"/>
    <property type="molecule type" value="Genomic_DNA"/>
</dbReference>
<protein>
    <submittedName>
        <fullName evidence="3">Flavin reductase family protein</fullName>
    </submittedName>
</protein>
<dbReference type="InterPro" id="IPR052174">
    <property type="entry name" value="Flavoredoxin"/>
</dbReference>
<name>A0A926D8U1_9FIRM</name>
<keyword evidence="4" id="KW-1185">Reference proteome</keyword>
<dbReference type="InterPro" id="IPR002563">
    <property type="entry name" value="Flavin_Rdtase-like_dom"/>
</dbReference>
<organism evidence="3 4">
    <name type="scientific">Yeguia hominis</name>
    <dbReference type="NCBI Taxonomy" id="2763662"/>
    <lineage>
        <taxon>Bacteria</taxon>
        <taxon>Bacillati</taxon>
        <taxon>Bacillota</taxon>
        <taxon>Clostridia</taxon>
        <taxon>Eubacteriales</taxon>
        <taxon>Yeguiaceae</taxon>
        <taxon>Yeguia</taxon>
    </lineage>
</organism>
<dbReference type="Gene3D" id="2.30.110.10">
    <property type="entry name" value="Electron Transport, Fmn-binding Protein, Chain A"/>
    <property type="match status" value="1"/>
</dbReference>
<feature type="domain" description="Flavin reductase like" evidence="2">
    <location>
        <begin position="24"/>
        <end position="168"/>
    </location>
</feature>
<evidence type="ECO:0000256" key="1">
    <source>
        <dbReference type="ARBA" id="ARBA00038054"/>
    </source>
</evidence>
<dbReference type="Pfam" id="PF01613">
    <property type="entry name" value="Flavin_Reduct"/>
    <property type="match status" value="1"/>
</dbReference>
<evidence type="ECO:0000313" key="4">
    <source>
        <dbReference type="Proteomes" id="UP000651482"/>
    </source>
</evidence>
<sequence length="169" mass="19429">MSSFQSIPADSLSLNPFTSIGKDWMLITAGDAAQYNTMTASWGGLGFLWNKPVSYIFIRPQRYTKEFVDTQPRYSLCFFDDSWRDMLNLCGTKSGREIDKAKETGITPVFTQSAPYFAEARLVLICKKLFCQPMEEQAFLDQNLLPRFYPEHDLHTLYVGEIETILVRK</sequence>
<reference evidence="3" key="1">
    <citation type="submission" date="2020-08" db="EMBL/GenBank/DDBJ databases">
        <title>Genome public.</title>
        <authorList>
            <person name="Liu C."/>
            <person name="Sun Q."/>
        </authorList>
    </citation>
    <scope>NUCLEOTIDE SEQUENCE</scope>
    <source>
        <strain evidence="3">NSJ-40</strain>
    </source>
</reference>
<gene>
    <name evidence="3" type="ORF">IAG03_04890</name>
</gene>
<dbReference type="RefSeq" id="WP_249318701.1">
    <property type="nucleotide sequence ID" value="NZ_JACRSN010000005.1"/>
</dbReference>
<accession>A0A926D8U1</accession>
<dbReference type="InterPro" id="IPR012349">
    <property type="entry name" value="Split_barrel_FMN-bd"/>
</dbReference>
<proteinExistence type="inferred from homology"/>
<dbReference type="AlphaFoldDB" id="A0A926D8U1"/>
<dbReference type="Proteomes" id="UP000651482">
    <property type="component" value="Unassembled WGS sequence"/>
</dbReference>